<feature type="signal peptide" evidence="1">
    <location>
        <begin position="1"/>
        <end position="30"/>
    </location>
</feature>
<dbReference type="EMBL" id="JAGINS010000002">
    <property type="protein sequence ID" value="MBP2363945.1"/>
    <property type="molecule type" value="Genomic_DNA"/>
</dbReference>
<accession>A0ABS4VJ44</accession>
<reference evidence="2 3" key="1">
    <citation type="submission" date="2021-03" db="EMBL/GenBank/DDBJ databases">
        <title>Sequencing the genomes of 1000 actinobacteria strains.</title>
        <authorList>
            <person name="Klenk H.-P."/>
        </authorList>
    </citation>
    <scope>NUCLEOTIDE SEQUENCE [LARGE SCALE GENOMIC DNA]</scope>
    <source>
        <strain evidence="2 3">DSM 40843</strain>
    </source>
</reference>
<evidence type="ECO:0000256" key="1">
    <source>
        <dbReference type="SAM" id="SignalP"/>
    </source>
</evidence>
<dbReference type="GeneID" id="97346631"/>
<dbReference type="Proteomes" id="UP001519311">
    <property type="component" value="Unassembled WGS sequence"/>
</dbReference>
<keyword evidence="3" id="KW-1185">Reference proteome</keyword>
<evidence type="ECO:0000313" key="3">
    <source>
        <dbReference type="Proteomes" id="UP001519311"/>
    </source>
</evidence>
<sequence>MNIARALTATAATAALVAGATVLGTGTASAASYKCTTSKKSVDHPGNTVNDNFNFSVKTCAKREGGYIYTKAYVSVDGPWGFAGSSSVNDARALIQVKRSVSGTDPVSKYAYGNGLGSKLNNLDAYGNTSYTSPTVKHKAAAGSRYLGDSVMQIDWRNDGKGRISYNFSASPTV</sequence>
<name>A0ABS4VJ44_9ACTN</name>
<organism evidence="2 3">
    <name type="scientific">Streptomyces clavifer</name>
    <dbReference type="NCBI Taxonomy" id="68188"/>
    <lineage>
        <taxon>Bacteria</taxon>
        <taxon>Bacillati</taxon>
        <taxon>Actinomycetota</taxon>
        <taxon>Actinomycetes</taxon>
        <taxon>Kitasatosporales</taxon>
        <taxon>Streptomycetaceae</taxon>
        <taxon>Streptomyces</taxon>
    </lineage>
</organism>
<proteinExistence type="predicted"/>
<evidence type="ECO:0000313" key="2">
    <source>
        <dbReference type="EMBL" id="MBP2363945.1"/>
    </source>
</evidence>
<dbReference type="RefSeq" id="WP_245377943.1">
    <property type="nucleotide sequence ID" value="NZ_BMWJ01000007.1"/>
</dbReference>
<feature type="chain" id="PRO_5045599634" description="Secreted protein" evidence="1">
    <location>
        <begin position="31"/>
        <end position="174"/>
    </location>
</feature>
<gene>
    <name evidence="2" type="ORF">JOF59_006437</name>
</gene>
<protein>
    <recommendedName>
        <fullName evidence="4">Secreted protein</fullName>
    </recommendedName>
</protein>
<comment type="caution">
    <text evidence="2">The sequence shown here is derived from an EMBL/GenBank/DDBJ whole genome shotgun (WGS) entry which is preliminary data.</text>
</comment>
<evidence type="ECO:0008006" key="4">
    <source>
        <dbReference type="Google" id="ProtNLM"/>
    </source>
</evidence>
<keyword evidence="1" id="KW-0732">Signal</keyword>